<dbReference type="PANTHER" id="PTHR34278">
    <property type="entry name" value="PROTEIN THI031, PUTATIVE-RELATED"/>
    <property type="match status" value="1"/>
</dbReference>
<sequence length="190" mass="21486">MRREGRQHGMVRAYRILPSPWNPRPEPRYVQQFDSPLTAGLFTKVSTKPTNHSKFTGKCGRPRCVGCHMHPACKSKDKTKGSHKLRSSEMVSSSRLISWRVVDGRPGFNDSGFSASRILDHLSNDDDDDDDDGFKMNSQPLGEVEYYEDDNNKDDDVKNDGAYVDVNDDDVKFVLDKDLEEEGWCLVGGI</sequence>
<proteinExistence type="predicted"/>
<gene>
    <name evidence="2" type="ORF">V6N11_001826</name>
</gene>
<dbReference type="Proteomes" id="UP001396334">
    <property type="component" value="Unassembled WGS sequence"/>
</dbReference>
<keyword evidence="3" id="KW-1185">Reference proteome</keyword>
<evidence type="ECO:0000256" key="1">
    <source>
        <dbReference type="SAM" id="MobiDB-lite"/>
    </source>
</evidence>
<reference evidence="2 3" key="1">
    <citation type="journal article" date="2024" name="G3 (Bethesda)">
        <title>Genome assembly of Hibiscus sabdariffa L. provides insights into metabolisms of medicinal natural products.</title>
        <authorList>
            <person name="Kim T."/>
        </authorList>
    </citation>
    <scope>NUCLEOTIDE SEQUENCE [LARGE SCALE GENOMIC DNA]</scope>
    <source>
        <strain evidence="2">TK-2024</strain>
        <tissue evidence="2">Old leaves</tissue>
    </source>
</reference>
<name>A0ABR2QTK1_9ROSI</name>
<protein>
    <submittedName>
        <fullName evidence="2">Uncharacterized protein</fullName>
    </submittedName>
</protein>
<feature type="region of interest" description="Disordered" evidence="1">
    <location>
        <begin position="120"/>
        <end position="161"/>
    </location>
</feature>
<comment type="caution">
    <text evidence="2">The sequence shown here is derived from an EMBL/GenBank/DDBJ whole genome shotgun (WGS) entry which is preliminary data.</text>
</comment>
<evidence type="ECO:0000313" key="2">
    <source>
        <dbReference type="EMBL" id="KAK9004008.1"/>
    </source>
</evidence>
<dbReference type="PANTHER" id="PTHR34278:SF1">
    <property type="entry name" value="PROTEIN THI031, PUTATIVE-RELATED"/>
    <property type="match status" value="1"/>
</dbReference>
<evidence type="ECO:0000313" key="3">
    <source>
        <dbReference type="Proteomes" id="UP001396334"/>
    </source>
</evidence>
<accession>A0ABR2QTK1</accession>
<organism evidence="2 3">
    <name type="scientific">Hibiscus sabdariffa</name>
    <name type="common">roselle</name>
    <dbReference type="NCBI Taxonomy" id="183260"/>
    <lineage>
        <taxon>Eukaryota</taxon>
        <taxon>Viridiplantae</taxon>
        <taxon>Streptophyta</taxon>
        <taxon>Embryophyta</taxon>
        <taxon>Tracheophyta</taxon>
        <taxon>Spermatophyta</taxon>
        <taxon>Magnoliopsida</taxon>
        <taxon>eudicotyledons</taxon>
        <taxon>Gunneridae</taxon>
        <taxon>Pentapetalae</taxon>
        <taxon>rosids</taxon>
        <taxon>malvids</taxon>
        <taxon>Malvales</taxon>
        <taxon>Malvaceae</taxon>
        <taxon>Malvoideae</taxon>
        <taxon>Hibiscus</taxon>
    </lineage>
</organism>
<dbReference type="EMBL" id="JBBPBN010000031">
    <property type="protein sequence ID" value="KAK9004008.1"/>
    <property type="molecule type" value="Genomic_DNA"/>
</dbReference>